<sequence length="479" mass="54498">MLLANYNRLYVKIYCLFLFTYPCCSLLFAQQTPLYSQYFLNQYLYNPALAGYSGVPSAFFLYRKQWVGVNGAPETQVFTLDTKLNNENIGLGLAFFNDVTNIIGRTSGALTGSYKIDFTPNQELRFGLSFLAIQNRIFFDRIQADDISDPTLLSAVDQRTVFEGNAGLHYTLKKLHVGFASEQLFQNTIKYNNEALFQSLDYTFVRHYYTTLDYTFAASPHVDIKPMVLLRTVQGLPSQADLNLMVNYKQLVWLNMNYRPKIGAGFSIGTQLAEQFVFGYTYEFPTTDLSILGSSTHEFVLGLRLRKSSDSPIAREKGGSIKSLEKQTAIQYEKIDALKQENELVSGQLNETQSQLAAQNEELRLLREIVNGYQDDLSKAIVRLQANPDDTTSVEEGPYYLVVGALRNLDDAKLFQRILKREAGLDTKVTQSASGTWYFVYSQEMNELENANGLINELMESKAKPFIIGVPWIYKWEQR</sequence>
<accession>A0ABZ0IPG4</accession>
<keyword evidence="1" id="KW-0175">Coiled coil</keyword>
<reference evidence="3 4" key="1">
    <citation type="journal article" date="2023" name="Microbiol. Resour. Announc.">
        <title>Complete Genome Sequence of Imperialibacter roseus strain P4T.</title>
        <authorList>
            <person name="Tizabi D.R."/>
            <person name="Bachvaroff T."/>
            <person name="Hill R.T."/>
        </authorList>
    </citation>
    <scope>NUCLEOTIDE SEQUENCE [LARGE SCALE GENOMIC DNA]</scope>
    <source>
        <strain evidence="3 4">P4T</strain>
    </source>
</reference>
<name>A0ABZ0IPG4_9BACT</name>
<feature type="coiled-coil region" evidence="1">
    <location>
        <begin position="321"/>
        <end position="376"/>
    </location>
</feature>
<dbReference type="RefSeq" id="WP_317489126.1">
    <property type="nucleotide sequence ID" value="NZ_CP136051.1"/>
</dbReference>
<dbReference type="InterPro" id="IPR036680">
    <property type="entry name" value="SPOR-like_sf"/>
</dbReference>
<feature type="domain" description="SPOR" evidence="2">
    <location>
        <begin position="393"/>
        <end position="470"/>
    </location>
</feature>
<dbReference type="SUPFAM" id="SSF110997">
    <property type="entry name" value="Sporulation related repeat"/>
    <property type="match status" value="1"/>
</dbReference>
<organism evidence="3 4">
    <name type="scientific">Imperialibacter roseus</name>
    <dbReference type="NCBI Taxonomy" id="1324217"/>
    <lineage>
        <taxon>Bacteria</taxon>
        <taxon>Pseudomonadati</taxon>
        <taxon>Bacteroidota</taxon>
        <taxon>Cytophagia</taxon>
        <taxon>Cytophagales</taxon>
        <taxon>Flammeovirgaceae</taxon>
        <taxon>Imperialibacter</taxon>
    </lineage>
</organism>
<gene>
    <name evidence="3" type="ORF">RT717_25330</name>
</gene>
<dbReference type="Pfam" id="PF05036">
    <property type="entry name" value="SPOR"/>
    <property type="match status" value="1"/>
</dbReference>
<dbReference type="InterPro" id="IPR019861">
    <property type="entry name" value="PorP/SprF_Bacteroidetes"/>
</dbReference>
<proteinExistence type="predicted"/>
<evidence type="ECO:0000259" key="2">
    <source>
        <dbReference type="PROSITE" id="PS51724"/>
    </source>
</evidence>
<evidence type="ECO:0000256" key="1">
    <source>
        <dbReference type="SAM" id="Coils"/>
    </source>
</evidence>
<dbReference type="Proteomes" id="UP001302349">
    <property type="component" value="Chromosome"/>
</dbReference>
<evidence type="ECO:0000313" key="3">
    <source>
        <dbReference type="EMBL" id="WOK06402.1"/>
    </source>
</evidence>
<protein>
    <submittedName>
        <fullName evidence="3">PorP/SprF family type IX secretion system membrane protein</fullName>
    </submittedName>
</protein>
<dbReference type="EMBL" id="CP136051">
    <property type="protein sequence ID" value="WOK06402.1"/>
    <property type="molecule type" value="Genomic_DNA"/>
</dbReference>
<dbReference type="Gene3D" id="3.30.70.1070">
    <property type="entry name" value="Sporulation related repeat"/>
    <property type="match status" value="1"/>
</dbReference>
<dbReference type="NCBIfam" id="TIGR03519">
    <property type="entry name" value="T9SS_PorP_fam"/>
    <property type="match status" value="1"/>
</dbReference>
<keyword evidence="4" id="KW-1185">Reference proteome</keyword>
<dbReference type="Pfam" id="PF11751">
    <property type="entry name" value="PorP_SprF"/>
    <property type="match status" value="1"/>
</dbReference>
<dbReference type="PROSITE" id="PS51724">
    <property type="entry name" value="SPOR"/>
    <property type="match status" value="1"/>
</dbReference>
<dbReference type="InterPro" id="IPR007730">
    <property type="entry name" value="SPOR-like_dom"/>
</dbReference>
<evidence type="ECO:0000313" key="4">
    <source>
        <dbReference type="Proteomes" id="UP001302349"/>
    </source>
</evidence>